<gene>
    <name evidence="2" type="ORF">Rcae01_04497</name>
</gene>
<evidence type="ECO:0000259" key="1">
    <source>
        <dbReference type="Pfam" id="PF01261"/>
    </source>
</evidence>
<dbReference type="InterPro" id="IPR036237">
    <property type="entry name" value="Xyl_isomerase-like_sf"/>
</dbReference>
<evidence type="ECO:0000313" key="2">
    <source>
        <dbReference type="EMBL" id="GAA5509028.1"/>
    </source>
</evidence>
<dbReference type="SUPFAM" id="SSF51658">
    <property type="entry name" value="Xylose isomerase-like"/>
    <property type="match status" value="1"/>
</dbReference>
<accession>A0ABP9VXT9</accession>
<dbReference type="EMBL" id="BAABRO010000012">
    <property type="protein sequence ID" value="GAA5509028.1"/>
    <property type="molecule type" value="Genomic_DNA"/>
</dbReference>
<dbReference type="InterPro" id="IPR006311">
    <property type="entry name" value="TAT_signal"/>
</dbReference>
<sequence>MLRGRFESKRNIIVQREHSELGRRQFISRSLLAGFAAVSAGPLANAADALMKDYRICVFEKYLQDLSYDELADVVAELGFVGIEATVRNKGHVLPERVEDDLPKLVEALKKRNLEVTTMASDVLNPSEPLSEKVLRTAKSLGINSYRMGFYQYDLNKRILPQLDEIRPQVQELAAFNRDLGMTAFYQNHSDAKYVGATLWDMFGLLQDIPKDQVGLAFDIRHATVEAGLSWPVLYDVVKPHIGALFVKDFQWDGRKAKHVPLGTGRVDPKFFEMVKADGFNGPISLHVEYLDKEGTQANIEALRRDLQVLRNWLS</sequence>
<reference evidence="2 3" key="1">
    <citation type="submission" date="2024-02" db="EMBL/GenBank/DDBJ databases">
        <title>Rhodopirellula caenicola NBRC 110016.</title>
        <authorList>
            <person name="Ichikawa N."/>
            <person name="Katano-Makiyama Y."/>
            <person name="Hidaka K."/>
        </authorList>
    </citation>
    <scope>NUCLEOTIDE SEQUENCE [LARGE SCALE GENOMIC DNA]</scope>
    <source>
        <strain evidence="2 3">NBRC 110016</strain>
    </source>
</reference>
<comment type="caution">
    <text evidence="2">The sequence shown here is derived from an EMBL/GenBank/DDBJ whole genome shotgun (WGS) entry which is preliminary data.</text>
</comment>
<dbReference type="Pfam" id="PF01261">
    <property type="entry name" value="AP_endonuc_2"/>
    <property type="match status" value="1"/>
</dbReference>
<evidence type="ECO:0000313" key="3">
    <source>
        <dbReference type="Proteomes" id="UP001416858"/>
    </source>
</evidence>
<dbReference type="InterPro" id="IPR013022">
    <property type="entry name" value="Xyl_isomerase-like_TIM-brl"/>
</dbReference>
<dbReference type="InterPro" id="IPR050312">
    <property type="entry name" value="IolE/XylAMocC-like"/>
</dbReference>
<organism evidence="2 3">
    <name type="scientific">Novipirellula caenicola</name>
    <dbReference type="NCBI Taxonomy" id="1536901"/>
    <lineage>
        <taxon>Bacteria</taxon>
        <taxon>Pseudomonadati</taxon>
        <taxon>Planctomycetota</taxon>
        <taxon>Planctomycetia</taxon>
        <taxon>Pirellulales</taxon>
        <taxon>Pirellulaceae</taxon>
        <taxon>Novipirellula</taxon>
    </lineage>
</organism>
<feature type="domain" description="Xylose isomerase-like TIM barrel" evidence="1">
    <location>
        <begin position="73"/>
        <end position="310"/>
    </location>
</feature>
<dbReference type="Proteomes" id="UP001416858">
    <property type="component" value="Unassembled WGS sequence"/>
</dbReference>
<dbReference type="PANTHER" id="PTHR12110">
    <property type="entry name" value="HYDROXYPYRUVATE ISOMERASE"/>
    <property type="match status" value="1"/>
</dbReference>
<protein>
    <recommendedName>
        <fullName evidence="1">Xylose isomerase-like TIM barrel domain-containing protein</fullName>
    </recommendedName>
</protein>
<keyword evidence="3" id="KW-1185">Reference proteome</keyword>
<dbReference type="PANTHER" id="PTHR12110:SF41">
    <property type="entry name" value="INOSOSE DEHYDRATASE"/>
    <property type="match status" value="1"/>
</dbReference>
<dbReference type="PROSITE" id="PS51318">
    <property type="entry name" value="TAT"/>
    <property type="match status" value="1"/>
</dbReference>
<dbReference type="Gene3D" id="3.20.20.150">
    <property type="entry name" value="Divalent-metal-dependent TIM barrel enzymes"/>
    <property type="match status" value="1"/>
</dbReference>
<name>A0ABP9VXT9_9BACT</name>
<proteinExistence type="predicted"/>